<reference evidence="3 4" key="1">
    <citation type="journal article" date="2021" name="Sci. Rep.">
        <title>The distribution of antibiotic resistance genes in chicken gut microbiota commensals.</title>
        <authorList>
            <person name="Juricova H."/>
            <person name="Matiasovicova J."/>
            <person name="Kubasova T."/>
            <person name="Cejkova D."/>
            <person name="Rychlik I."/>
        </authorList>
    </citation>
    <scope>NUCLEOTIDE SEQUENCE [LARGE SCALE GENOMIC DNA]</scope>
    <source>
        <strain evidence="3 4">An770</strain>
    </source>
</reference>
<sequence length="421" mass="48247">MRKQSMIQKGMSVLCVCALAAGLCSCGTEEKSEEEKILRVVTDGSLHDQAEAAATFTEGTNSEVEVEIQQLPEKKEERENEIQKLRTEIMAGKGPDVYLLDGNQENGEEFLPLLENPYQTMQSGALASLDEFMEKDSYWEDNTYHEAILKEGQYDGRQYIIPMSVMYYVLPRTEDMEEMTGDTLGEWVEQVANSEDVRLKKYFITLMSQGARWIQPAADYESGEVLFDQKKWCEFADKFIRFGKAAQEELALVEEHYFFENGRAADKNEKVDLQIVPDIDGRKMASIMSYAAVGMSSDLKQEAYDYLMLFLNDQTKQYNKEHPDIRLPEFYGYLSHIGNVPVQESAFEVWMGYPDDEVLQETINTFRELDGTYFLTSAERTLFTEASDICSEAIYSDYDWTQALPKAADSAWNTYKMMVSE</sequence>
<feature type="signal peptide" evidence="2">
    <location>
        <begin position="1"/>
        <end position="20"/>
    </location>
</feature>
<proteinExistence type="predicted"/>
<keyword evidence="1" id="KW-0175">Coiled coil</keyword>
<feature type="chain" id="PRO_5045756377" evidence="2">
    <location>
        <begin position="21"/>
        <end position="421"/>
    </location>
</feature>
<dbReference type="RefSeq" id="WP_204863943.1">
    <property type="nucleotide sequence ID" value="NZ_JACJKH010000008.1"/>
</dbReference>
<dbReference type="SUPFAM" id="SSF53850">
    <property type="entry name" value="Periplasmic binding protein-like II"/>
    <property type="match status" value="1"/>
</dbReference>
<evidence type="ECO:0000313" key="4">
    <source>
        <dbReference type="Proteomes" id="UP000775686"/>
    </source>
</evidence>
<keyword evidence="4" id="KW-1185">Reference proteome</keyword>
<dbReference type="EMBL" id="JACJKH010000008">
    <property type="protein sequence ID" value="MBM6743896.1"/>
    <property type="molecule type" value="Genomic_DNA"/>
</dbReference>
<name>A0ABS2EG90_9FIRM</name>
<evidence type="ECO:0000256" key="1">
    <source>
        <dbReference type="SAM" id="Coils"/>
    </source>
</evidence>
<dbReference type="PANTHER" id="PTHR43649:SF12">
    <property type="entry name" value="DIACETYLCHITOBIOSE BINDING PROTEIN DASA"/>
    <property type="match status" value="1"/>
</dbReference>
<organism evidence="3 4">
    <name type="scientific">Drancourtella massiliensis</name>
    <dbReference type="NCBI Taxonomy" id="1632013"/>
    <lineage>
        <taxon>Bacteria</taxon>
        <taxon>Bacillati</taxon>
        <taxon>Bacillota</taxon>
        <taxon>Clostridia</taxon>
        <taxon>Eubacteriales</taxon>
        <taxon>Oscillospiraceae</taxon>
        <taxon>Drancourtella</taxon>
    </lineage>
</organism>
<dbReference type="Proteomes" id="UP000775686">
    <property type="component" value="Unassembled WGS sequence"/>
</dbReference>
<feature type="coiled-coil region" evidence="1">
    <location>
        <begin position="61"/>
        <end position="88"/>
    </location>
</feature>
<evidence type="ECO:0000313" key="3">
    <source>
        <dbReference type="EMBL" id="MBM6743896.1"/>
    </source>
</evidence>
<accession>A0ABS2EG90</accession>
<dbReference type="PROSITE" id="PS51257">
    <property type="entry name" value="PROKAR_LIPOPROTEIN"/>
    <property type="match status" value="1"/>
</dbReference>
<evidence type="ECO:0000256" key="2">
    <source>
        <dbReference type="SAM" id="SignalP"/>
    </source>
</evidence>
<dbReference type="PANTHER" id="PTHR43649">
    <property type="entry name" value="ARABINOSE-BINDING PROTEIN-RELATED"/>
    <property type="match status" value="1"/>
</dbReference>
<comment type="caution">
    <text evidence="3">The sequence shown here is derived from an EMBL/GenBank/DDBJ whole genome shotgun (WGS) entry which is preliminary data.</text>
</comment>
<dbReference type="Gene3D" id="3.40.190.10">
    <property type="entry name" value="Periplasmic binding protein-like II"/>
    <property type="match status" value="1"/>
</dbReference>
<keyword evidence="2" id="KW-0732">Signal</keyword>
<protein>
    <submittedName>
        <fullName evidence="3">Extracellular solute-binding protein</fullName>
    </submittedName>
</protein>
<dbReference type="InterPro" id="IPR050490">
    <property type="entry name" value="Bact_solute-bd_prot1"/>
</dbReference>
<gene>
    <name evidence="3" type="ORF">H6A32_06165</name>
</gene>